<dbReference type="Gene3D" id="2.10.25.10">
    <property type="entry name" value="Laminin"/>
    <property type="match status" value="1"/>
</dbReference>
<dbReference type="InterPro" id="IPR017441">
    <property type="entry name" value="Protein_kinase_ATP_BS"/>
</dbReference>
<dbReference type="SMART" id="SM00181">
    <property type="entry name" value="EGF"/>
    <property type="match status" value="3"/>
</dbReference>
<feature type="transmembrane region" description="Helical" evidence="15">
    <location>
        <begin position="499"/>
        <end position="524"/>
    </location>
</feature>
<dbReference type="GO" id="GO:0005886">
    <property type="term" value="C:plasma membrane"/>
    <property type="evidence" value="ECO:0007669"/>
    <property type="project" value="TreeGrafter"/>
</dbReference>
<feature type="domain" description="Protein kinase" evidence="17">
    <location>
        <begin position="577"/>
        <end position="852"/>
    </location>
</feature>
<dbReference type="Gene3D" id="3.30.200.20">
    <property type="entry name" value="Phosphorylase Kinase, domain 1"/>
    <property type="match status" value="1"/>
</dbReference>
<dbReference type="GeneID" id="141020605"/>
<dbReference type="AlphaFoldDB" id="A0A453CH72"/>
<evidence type="ECO:0000256" key="10">
    <source>
        <dbReference type="ARBA" id="ARBA00022989"/>
    </source>
</evidence>
<dbReference type="SUPFAM" id="SSF56112">
    <property type="entry name" value="Protein kinase-like (PK-like)"/>
    <property type="match status" value="1"/>
</dbReference>
<dbReference type="PROSITE" id="PS00108">
    <property type="entry name" value="PROTEIN_KINASE_ST"/>
    <property type="match status" value="1"/>
</dbReference>
<evidence type="ECO:0000259" key="17">
    <source>
        <dbReference type="PROSITE" id="PS50011"/>
    </source>
</evidence>
<proteinExistence type="predicted"/>
<dbReference type="GO" id="GO:0007166">
    <property type="term" value="P:cell surface receptor signaling pathway"/>
    <property type="evidence" value="ECO:0007669"/>
    <property type="project" value="InterPro"/>
</dbReference>
<dbReference type="InterPro" id="IPR000742">
    <property type="entry name" value="EGF"/>
</dbReference>
<dbReference type="STRING" id="200361.A0A453CH72"/>
<keyword evidence="3" id="KW-0245">EGF-like domain</keyword>
<evidence type="ECO:0000256" key="12">
    <source>
        <dbReference type="ARBA" id="ARBA00023157"/>
    </source>
</evidence>
<protein>
    <recommendedName>
        <fullName evidence="17">Protein kinase domain-containing protein</fullName>
    </recommendedName>
</protein>
<dbReference type="PROSITE" id="PS01187">
    <property type="entry name" value="EGF_CA"/>
    <property type="match status" value="1"/>
</dbReference>
<keyword evidence="19" id="KW-1185">Reference proteome</keyword>
<evidence type="ECO:0000256" key="5">
    <source>
        <dbReference type="ARBA" id="ARBA00022692"/>
    </source>
</evidence>
<comment type="subcellular location">
    <subcellularLocation>
        <location evidence="1">Membrane</location>
        <topology evidence="1">Single-pass type I membrane protein</topology>
    </subcellularLocation>
</comment>
<evidence type="ECO:0000256" key="2">
    <source>
        <dbReference type="ARBA" id="ARBA00022527"/>
    </source>
</evidence>
<evidence type="ECO:0000256" key="11">
    <source>
        <dbReference type="ARBA" id="ARBA00023136"/>
    </source>
</evidence>
<evidence type="ECO:0000313" key="19">
    <source>
        <dbReference type="Proteomes" id="UP000015105"/>
    </source>
</evidence>
<dbReference type="InterPro" id="IPR001881">
    <property type="entry name" value="EGF-like_Ca-bd_dom"/>
</dbReference>
<dbReference type="SUPFAM" id="SSF57184">
    <property type="entry name" value="Growth factor receptor domain"/>
    <property type="match status" value="1"/>
</dbReference>
<evidence type="ECO:0000313" key="18">
    <source>
        <dbReference type="EnsemblPlants" id="AET2Gv20844500.2"/>
    </source>
</evidence>
<evidence type="ECO:0000256" key="9">
    <source>
        <dbReference type="ARBA" id="ARBA00022840"/>
    </source>
</evidence>
<sequence>MVLTMAAITLLPLLVTLLAAPATAAAAPVRRCPTSCGLIDFSYPFGVGPGCSLPGFNLTCDANTYSKRLLLGSPSVTVDYTILASGFISSLAVNIVRTVRMRPRAGAGTVSASASWDGPGRPFAISGASNMSLFVLGCGVTATLLDRGAAVGNCSVACAGEEVMRRLPNGLCVGVGCCRIDVGVHLRAFTLNLSRTGDGVSRDKLTFFVTGQDRYTFRPSDLDRDIHLDMVPPARLDWAIPSQPDCRHAMDDRVTYACVSNQSECRDSPIGGYACHCSRGFSGNPYAVDGCVPDQVYGSTQPKANCPTMCGNVSVPFPFGTELGCFARIHLYLTCNPGRSPAILQMTQHSLVTDISIDEGVLRIQKRSGPGDFLGDRDTTLYSFSGESGMVKWAVDDPTCREAMLNNKEYRCLSAHSHCVDVTDDRTSKHVGYRCKCSSGFQGNPYLEGGCTDINECLQPDKYTCNGICQNSLGSFTCFSCPRGTDFDIIARKCKASNVILGVTIGLSSGAGILFLAVITIIIIHRWKKGIQKQLKKRYFRKNKGILLEQLVSSDPSASDSTKIFSLEELEKATNYFDHSRVVGRGGHGTVYKGILMDQRVVAIKRAKLVASAEIDQFINEVAILSQINHRNVVKLHGCCLESEVPLLVYEFISSGTLYDLLNGAQDGRLLPMPWEERLRIATEIAGALTYLHSAASMSILHRDIKSMNVLLNDSHTAKVSDFGASRSIPIDQTHLVTAVQGTFGYLDPEYYHTGRLTEKSDVYSFGVILVELLMRKKPLIENENGEKQNLSNYFLWAMGERPLEEIVDKQVLQEQDMEAIKHVAFLARECLNLRGQKRPSMKDVEMRLQFLRARKVAPGKDEVVRSHRDVGGGDWHGGVVPAAGHDGTRQYSLEQEYASSLRIPR</sequence>
<evidence type="ECO:0000256" key="13">
    <source>
        <dbReference type="ARBA" id="ARBA00023180"/>
    </source>
</evidence>
<dbReference type="Proteomes" id="UP000015105">
    <property type="component" value="Chromosome 2D"/>
</dbReference>
<dbReference type="InterPro" id="IPR000719">
    <property type="entry name" value="Prot_kinase_dom"/>
</dbReference>
<dbReference type="InterPro" id="IPR009030">
    <property type="entry name" value="Growth_fac_rcpt_cys_sf"/>
</dbReference>
<keyword evidence="2" id="KW-0723">Serine/threonine-protein kinase</keyword>
<dbReference type="InterPro" id="IPR025287">
    <property type="entry name" value="WAK_GUB"/>
</dbReference>
<dbReference type="EnsemblPlants" id="AET2Gv20844500.2">
    <property type="protein sequence ID" value="AET2Gv20844500.2"/>
    <property type="gene ID" value="AET2Gv20844500"/>
</dbReference>
<dbReference type="PANTHER" id="PTHR27005:SF397">
    <property type="entry name" value="PROTEIN KINASE DOMAIN-CONTAINING PROTEIN"/>
    <property type="match status" value="1"/>
</dbReference>
<reference evidence="18" key="3">
    <citation type="journal article" date="2017" name="Nature">
        <title>Genome sequence of the progenitor of the wheat D genome Aegilops tauschii.</title>
        <authorList>
            <person name="Luo M.C."/>
            <person name="Gu Y.Q."/>
            <person name="Puiu D."/>
            <person name="Wang H."/>
            <person name="Twardziok S.O."/>
            <person name="Deal K.R."/>
            <person name="Huo N."/>
            <person name="Zhu T."/>
            <person name="Wang L."/>
            <person name="Wang Y."/>
            <person name="McGuire P.E."/>
            <person name="Liu S."/>
            <person name="Long H."/>
            <person name="Ramasamy R.K."/>
            <person name="Rodriguez J.C."/>
            <person name="Van S.L."/>
            <person name="Yuan L."/>
            <person name="Wang Z."/>
            <person name="Xia Z."/>
            <person name="Xiao L."/>
            <person name="Anderson O.D."/>
            <person name="Ouyang S."/>
            <person name="Liang Y."/>
            <person name="Zimin A.V."/>
            <person name="Pertea G."/>
            <person name="Qi P."/>
            <person name="Bennetzen J.L."/>
            <person name="Dai X."/>
            <person name="Dawson M.W."/>
            <person name="Muller H.G."/>
            <person name="Kugler K."/>
            <person name="Rivarola-Duarte L."/>
            <person name="Spannagl M."/>
            <person name="Mayer K.F.X."/>
            <person name="Lu F.H."/>
            <person name="Bevan M.W."/>
            <person name="Leroy P."/>
            <person name="Li P."/>
            <person name="You F.M."/>
            <person name="Sun Q."/>
            <person name="Liu Z."/>
            <person name="Lyons E."/>
            <person name="Wicker T."/>
            <person name="Salzberg S.L."/>
            <person name="Devos K.M."/>
            <person name="Dvorak J."/>
        </authorList>
    </citation>
    <scope>NUCLEOTIDE SEQUENCE [LARGE SCALE GENOMIC DNA]</scope>
    <source>
        <strain evidence="18">cv. AL8/78</strain>
    </source>
</reference>
<dbReference type="InterPro" id="IPR045274">
    <property type="entry name" value="WAK-like"/>
</dbReference>
<dbReference type="CDD" id="cd00054">
    <property type="entry name" value="EGF_CA"/>
    <property type="match status" value="1"/>
</dbReference>
<dbReference type="InterPro" id="IPR018097">
    <property type="entry name" value="EGF_Ca-bd_CS"/>
</dbReference>
<evidence type="ECO:0000256" key="14">
    <source>
        <dbReference type="PROSITE-ProRule" id="PRU10141"/>
    </source>
</evidence>
<evidence type="ECO:0000256" key="1">
    <source>
        <dbReference type="ARBA" id="ARBA00004479"/>
    </source>
</evidence>
<dbReference type="InterPro" id="IPR011009">
    <property type="entry name" value="Kinase-like_dom_sf"/>
</dbReference>
<reference evidence="19" key="2">
    <citation type="journal article" date="2017" name="Nat. Plants">
        <title>The Aegilops tauschii genome reveals multiple impacts of transposons.</title>
        <authorList>
            <person name="Zhao G."/>
            <person name="Zou C."/>
            <person name="Li K."/>
            <person name="Wang K."/>
            <person name="Li T."/>
            <person name="Gao L."/>
            <person name="Zhang X."/>
            <person name="Wang H."/>
            <person name="Yang Z."/>
            <person name="Liu X."/>
            <person name="Jiang W."/>
            <person name="Mao L."/>
            <person name="Kong X."/>
            <person name="Jiao Y."/>
            <person name="Jia J."/>
        </authorList>
    </citation>
    <scope>NUCLEOTIDE SEQUENCE [LARGE SCALE GENOMIC DNA]</scope>
    <source>
        <strain evidence="19">cv. AL8/78</strain>
    </source>
</reference>
<dbReference type="FunFam" id="1.10.510.10:FF:000084">
    <property type="entry name" value="Wall-associated receptor kinase 2"/>
    <property type="match status" value="1"/>
</dbReference>
<keyword evidence="13" id="KW-0325">Glycoprotein</keyword>
<accession>A0A453CH72</accession>
<reference evidence="19" key="1">
    <citation type="journal article" date="2014" name="Science">
        <title>Ancient hybridizations among the ancestral genomes of bread wheat.</title>
        <authorList>
            <consortium name="International Wheat Genome Sequencing Consortium,"/>
            <person name="Marcussen T."/>
            <person name="Sandve S.R."/>
            <person name="Heier L."/>
            <person name="Spannagl M."/>
            <person name="Pfeifer M."/>
            <person name="Jakobsen K.S."/>
            <person name="Wulff B.B."/>
            <person name="Steuernagel B."/>
            <person name="Mayer K.F."/>
            <person name="Olsen O.A."/>
        </authorList>
    </citation>
    <scope>NUCLEOTIDE SEQUENCE [LARGE SCALE GENOMIC DNA]</scope>
    <source>
        <strain evidence="19">cv. AL8/78</strain>
    </source>
</reference>
<evidence type="ECO:0000256" key="4">
    <source>
        <dbReference type="ARBA" id="ARBA00022679"/>
    </source>
</evidence>
<dbReference type="SMART" id="SM00179">
    <property type="entry name" value="EGF_CA"/>
    <property type="match status" value="2"/>
</dbReference>
<organism evidence="18 19">
    <name type="scientific">Aegilops tauschii subsp. strangulata</name>
    <name type="common">Goatgrass</name>
    <dbReference type="NCBI Taxonomy" id="200361"/>
    <lineage>
        <taxon>Eukaryota</taxon>
        <taxon>Viridiplantae</taxon>
        <taxon>Streptophyta</taxon>
        <taxon>Embryophyta</taxon>
        <taxon>Tracheophyta</taxon>
        <taxon>Spermatophyta</taxon>
        <taxon>Magnoliopsida</taxon>
        <taxon>Liliopsida</taxon>
        <taxon>Poales</taxon>
        <taxon>Poaceae</taxon>
        <taxon>BOP clade</taxon>
        <taxon>Pooideae</taxon>
        <taxon>Triticodae</taxon>
        <taxon>Triticeae</taxon>
        <taxon>Triticinae</taxon>
        <taxon>Aegilops</taxon>
    </lineage>
</organism>
<evidence type="ECO:0000256" key="7">
    <source>
        <dbReference type="ARBA" id="ARBA00022741"/>
    </source>
</evidence>
<dbReference type="Gramene" id="AET2Gv20844500.2">
    <property type="protein sequence ID" value="AET2Gv20844500.2"/>
    <property type="gene ID" value="AET2Gv20844500"/>
</dbReference>
<dbReference type="GO" id="GO:0030247">
    <property type="term" value="F:polysaccharide binding"/>
    <property type="evidence" value="ECO:0007669"/>
    <property type="project" value="InterPro"/>
</dbReference>
<keyword evidence="7 14" id="KW-0547">Nucleotide-binding</keyword>
<dbReference type="PROSITE" id="PS50011">
    <property type="entry name" value="PROTEIN_KINASE_DOM"/>
    <property type="match status" value="1"/>
</dbReference>
<dbReference type="SMART" id="SM00220">
    <property type="entry name" value="S_TKc"/>
    <property type="match status" value="1"/>
</dbReference>
<reference evidence="18" key="5">
    <citation type="journal article" date="2021" name="G3 (Bethesda)">
        <title>Aegilops tauschii genome assembly Aet v5.0 features greater sequence contiguity and improved annotation.</title>
        <authorList>
            <person name="Wang L."/>
            <person name="Zhu T."/>
            <person name="Rodriguez J.C."/>
            <person name="Deal K.R."/>
            <person name="Dubcovsky J."/>
            <person name="McGuire P.E."/>
            <person name="Lux T."/>
            <person name="Spannagl M."/>
            <person name="Mayer K.F.X."/>
            <person name="Baldrich P."/>
            <person name="Meyers B.C."/>
            <person name="Huo N."/>
            <person name="Gu Y.Q."/>
            <person name="Zhou H."/>
            <person name="Devos K.M."/>
            <person name="Bennetzen J.L."/>
            <person name="Unver T."/>
            <person name="Budak H."/>
            <person name="Gulick P.J."/>
            <person name="Galiba G."/>
            <person name="Kalapos B."/>
            <person name="Nelson D.R."/>
            <person name="Li P."/>
            <person name="You F.M."/>
            <person name="Luo M.C."/>
            <person name="Dvorak J."/>
        </authorList>
    </citation>
    <scope>NUCLEOTIDE SEQUENCE [LARGE SCALE GENOMIC DNA]</scope>
    <source>
        <strain evidence="18">cv. AL8/78</strain>
    </source>
</reference>
<dbReference type="Gene3D" id="1.10.510.10">
    <property type="entry name" value="Transferase(Phosphotransferase) domain 1"/>
    <property type="match status" value="1"/>
</dbReference>
<keyword evidence="12" id="KW-1015">Disulfide bond</keyword>
<dbReference type="GO" id="GO:0005524">
    <property type="term" value="F:ATP binding"/>
    <property type="evidence" value="ECO:0007669"/>
    <property type="project" value="UniProtKB-UniRule"/>
</dbReference>
<feature type="signal peptide" evidence="16">
    <location>
        <begin position="1"/>
        <end position="26"/>
    </location>
</feature>
<evidence type="ECO:0000256" key="16">
    <source>
        <dbReference type="SAM" id="SignalP"/>
    </source>
</evidence>
<dbReference type="GO" id="GO:0004674">
    <property type="term" value="F:protein serine/threonine kinase activity"/>
    <property type="evidence" value="ECO:0007669"/>
    <property type="project" value="UniProtKB-KW"/>
</dbReference>
<evidence type="ECO:0000256" key="15">
    <source>
        <dbReference type="SAM" id="Phobius"/>
    </source>
</evidence>
<keyword evidence="5 15" id="KW-0812">Transmembrane</keyword>
<evidence type="ECO:0000256" key="6">
    <source>
        <dbReference type="ARBA" id="ARBA00022729"/>
    </source>
</evidence>
<dbReference type="GO" id="GO:0005509">
    <property type="term" value="F:calcium ion binding"/>
    <property type="evidence" value="ECO:0007669"/>
    <property type="project" value="InterPro"/>
</dbReference>
<dbReference type="Pfam" id="PF13947">
    <property type="entry name" value="GUB_WAK_bind"/>
    <property type="match status" value="1"/>
</dbReference>
<dbReference type="PANTHER" id="PTHR27005">
    <property type="entry name" value="WALL-ASSOCIATED RECEPTOR KINASE-LIKE 21"/>
    <property type="match status" value="1"/>
</dbReference>
<evidence type="ECO:0000256" key="3">
    <source>
        <dbReference type="ARBA" id="ARBA00022536"/>
    </source>
</evidence>
<keyword evidence="8" id="KW-0418">Kinase</keyword>
<keyword evidence="4" id="KW-0808">Transferase</keyword>
<keyword evidence="11 15" id="KW-0472">Membrane</keyword>
<dbReference type="InterPro" id="IPR008271">
    <property type="entry name" value="Ser/Thr_kinase_AS"/>
</dbReference>
<keyword evidence="6 16" id="KW-0732">Signal</keyword>
<name>A0A453CH72_AEGTS</name>
<dbReference type="Pfam" id="PF00069">
    <property type="entry name" value="Pkinase"/>
    <property type="match status" value="1"/>
</dbReference>
<keyword evidence="9 14" id="KW-0067">ATP-binding</keyword>
<keyword evidence="10 15" id="KW-1133">Transmembrane helix</keyword>
<dbReference type="FunFam" id="3.30.200.20:FF:000043">
    <property type="entry name" value="Wall-associated receptor kinase 2"/>
    <property type="match status" value="1"/>
</dbReference>
<dbReference type="RefSeq" id="XP_073364943.1">
    <property type="nucleotide sequence ID" value="XM_073508842.1"/>
</dbReference>
<dbReference type="PROSITE" id="PS00107">
    <property type="entry name" value="PROTEIN_KINASE_ATP"/>
    <property type="match status" value="1"/>
</dbReference>
<reference evidence="18" key="4">
    <citation type="submission" date="2019-03" db="UniProtKB">
        <authorList>
            <consortium name="EnsemblPlants"/>
        </authorList>
    </citation>
    <scope>IDENTIFICATION</scope>
</reference>
<feature type="chain" id="PRO_5019227310" description="Protein kinase domain-containing protein" evidence="16">
    <location>
        <begin position="27"/>
        <end position="906"/>
    </location>
</feature>
<evidence type="ECO:0000256" key="8">
    <source>
        <dbReference type="ARBA" id="ARBA00022777"/>
    </source>
</evidence>
<feature type="binding site" evidence="14">
    <location>
        <position position="605"/>
    </location>
    <ligand>
        <name>ATP</name>
        <dbReference type="ChEBI" id="CHEBI:30616"/>
    </ligand>
</feature>